<evidence type="ECO:0000256" key="1">
    <source>
        <dbReference type="SAM" id="Coils"/>
    </source>
</evidence>
<keyword evidence="4" id="KW-1185">Reference proteome</keyword>
<accession>A0ABM8ENC3</accession>
<proteinExistence type="predicted"/>
<protein>
    <submittedName>
        <fullName evidence="3">Uncharacterized protein</fullName>
    </submittedName>
</protein>
<feature type="compositionally biased region" description="Pro residues" evidence="2">
    <location>
        <begin position="93"/>
        <end position="103"/>
    </location>
</feature>
<dbReference type="EMBL" id="AP027151">
    <property type="protein sequence ID" value="BDV44102.1"/>
    <property type="molecule type" value="Genomic_DNA"/>
</dbReference>
<sequence length="634" mass="68774">MSGIGVDIKVNRQQLLDAKKAAEDLKKNLRDVAAAPVNIRITEPKQMDENLFPQRHVSVADVARQNQVLSKSVNDFIQESRRSSWRDSYSIRPPSPPFPPTPPGGGRDTGDGFFRRSLRWGGRVAGYGAALAGGFSLLSLLHESTTQAANYGGGEADLIMRGGNDRFRRNAMLMGYTPEEALHIQDTIGKNTGFGNSRLNDASYSAAYYGRLMGIPGAMVAGYIGASFPATGASVGEYEKQLKYLRDTAVALGARGRIEEVLKNNQQIMAHVVQGRGGKEFSDLERMQMLSMQMGLWATPGQIGKGQSGANLLGTVDQGIRNGGNSPGSKIFLAQALGVENVNSMKDLWTFNKRMSEGGSARNIKAVLDYSEKIATQRGLSPDDAKIFAMMNIRDSLGLNENQTEAIFSSAFRKSLDASMKYSPETAMKAFMHTKRGKANLQAASTDPFSLRGNAHRRTVAEFTNTEVDLGGKVLPYVDKLKNAVTRSYSAAEKGDYLGSFTEALKDNPLGKLMVLGMGLNLASKLPVPPFVPVPKKFIPPIVPVGKILAPTTAFIGTMAPKNDQVGEDAISKVINRGGSPAEIHQAAQEQAEKNHGGGGLLESLHELIDLLRVWLHKMNNDPIPTPPRFRERN</sequence>
<evidence type="ECO:0000313" key="4">
    <source>
        <dbReference type="Proteomes" id="UP001317705"/>
    </source>
</evidence>
<gene>
    <name evidence="3" type="ORF">GURASL_30250</name>
</gene>
<organism evidence="3 4">
    <name type="scientific">Geotalea uraniireducens</name>
    <dbReference type="NCBI Taxonomy" id="351604"/>
    <lineage>
        <taxon>Bacteria</taxon>
        <taxon>Pseudomonadati</taxon>
        <taxon>Thermodesulfobacteriota</taxon>
        <taxon>Desulfuromonadia</taxon>
        <taxon>Geobacterales</taxon>
        <taxon>Geobacteraceae</taxon>
        <taxon>Geotalea</taxon>
    </lineage>
</organism>
<evidence type="ECO:0000313" key="3">
    <source>
        <dbReference type="EMBL" id="BDV44102.1"/>
    </source>
</evidence>
<evidence type="ECO:0000256" key="2">
    <source>
        <dbReference type="SAM" id="MobiDB-lite"/>
    </source>
</evidence>
<dbReference type="RefSeq" id="WP_282000214.1">
    <property type="nucleotide sequence ID" value="NZ_AP027151.1"/>
</dbReference>
<feature type="region of interest" description="Disordered" evidence="2">
    <location>
        <begin position="84"/>
        <end position="112"/>
    </location>
</feature>
<reference evidence="3 4" key="1">
    <citation type="submission" date="2022-12" db="EMBL/GenBank/DDBJ databases">
        <title>Polyphasic characterization of Geotalea uranireducens NIT-SL11 newly isolated from a complex of sewage sludge and microbially reduced graphene oxide.</title>
        <authorList>
            <person name="Xie L."/>
            <person name="Yoshida N."/>
            <person name="Meng L."/>
        </authorList>
    </citation>
    <scope>NUCLEOTIDE SEQUENCE [LARGE SCALE GENOMIC DNA]</scope>
    <source>
        <strain evidence="3 4">NIT-SL11</strain>
    </source>
</reference>
<feature type="coiled-coil region" evidence="1">
    <location>
        <begin position="8"/>
        <end position="35"/>
    </location>
</feature>
<name>A0ABM8ENC3_9BACT</name>
<keyword evidence="1" id="KW-0175">Coiled coil</keyword>
<dbReference type="Proteomes" id="UP001317705">
    <property type="component" value="Chromosome"/>
</dbReference>